<feature type="transmembrane region" description="Helical" evidence="5">
    <location>
        <begin position="231"/>
        <end position="250"/>
    </location>
</feature>
<evidence type="ECO:0000313" key="7">
    <source>
        <dbReference type="EMBL" id="CAJ0589431.1"/>
    </source>
</evidence>
<dbReference type="GO" id="GO:0022857">
    <property type="term" value="F:transmembrane transporter activity"/>
    <property type="evidence" value="ECO:0007669"/>
    <property type="project" value="InterPro"/>
</dbReference>
<evidence type="ECO:0000313" key="8">
    <source>
        <dbReference type="Proteomes" id="UP001176961"/>
    </source>
</evidence>
<comment type="subcellular location">
    <subcellularLocation>
        <location evidence="1">Membrane</location>
        <topology evidence="1">Multi-pass membrane protein</topology>
    </subcellularLocation>
</comment>
<dbReference type="GO" id="GO:0016020">
    <property type="term" value="C:membrane"/>
    <property type="evidence" value="ECO:0007669"/>
    <property type="project" value="UniProtKB-SubCell"/>
</dbReference>
<dbReference type="InterPro" id="IPR005829">
    <property type="entry name" value="Sugar_transporter_CS"/>
</dbReference>
<dbReference type="PROSITE" id="PS00216">
    <property type="entry name" value="SUGAR_TRANSPORT_1"/>
    <property type="match status" value="1"/>
</dbReference>
<feature type="transmembrane region" description="Helical" evidence="5">
    <location>
        <begin position="148"/>
        <end position="167"/>
    </location>
</feature>
<keyword evidence="4 5" id="KW-0472">Membrane</keyword>
<feature type="transmembrane region" description="Helical" evidence="5">
    <location>
        <begin position="32"/>
        <end position="59"/>
    </location>
</feature>
<feature type="transmembrane region" description="Helical" evidence="5">
    <location>
        <begin position="384"/>
        <end position="403"/>
    </location>
</feature>
<dbReference type="Proteomes" id="UP001176961">
    <property type="component" value="Unassembled WGS sequence"/>
</dbReference>
<accession>A0AA36GI63</accession>
<feature type="transmembrane region" description="Helical" evidence="5">
    <location>
        <begin position="117"/>
        <end position="136"/>
    </location>
</feature>
<gene>
    <name evidence="7" type="ORF">CYNAS_LOCUS1414</name>
</gene>
<feature type="domain" description="Major facilitator superfamily (MFS) profile" evidence="6">
    <location>
        <begin position="56"/>
        <end position="502"/>
    </location>
</feature>
<evidence type="ECO:0000256" key="4">
    <source>
        <dbReference type="ARBA" id="ARBA00023136"/>
    </source>
</evidence>
<dbReference type="PROSITE" id="PS00217">
    <property type="entry name" value="SUGAR_TRANSPORT_2"/>
    <property type="match status" value="1"/>
</dbReference>
<dbReference type="InterPro" id="IPR020846">
    <property type="entry name" value="MFS_dom"/>
</dbReference>
<dbReference type="SUPFAM" id="SSF103473">
    <property type="entry name" value="MFS general substrate transporter"/>
    <property type="match status" value="1"/>
</dbReference>
<sequence length="527" mass="60110">MASKDEEAEQQKLCEPFEEEKQVRNLDEFITLGWYCTLVLFSAEFMTLTSLSSMVYMVYAGISPTVTGCGSVVFNSSAEACENLSALRKAFNCEPVIEYQFKSVNVEFDLLCGESYLVKYSISLQMIGVLFGALISGQLSDRYGRKKVLIVSLIGVSFFSLATAFVFNFLQFTVLRVLVGLFTGGLSAVQGVYLIENIPKRHRMWINTIVTWSPNFIIYPPIVYFCHDWRILSLFTAFISFVATVNMLFLNESPRWLIQHGKFDRARKVLAHMRKMDGKTCEKEAEDIEAMLVHEQDMFEQKQQKRKNYNFYHLVSTWKYFKWTVTVSLAVITASLVNYGLLFNMEKLSGSLYWNNANFGAIRWAVNIFVGVSDYFCKFVGRKVINMGAMILIMAALAIVCILYSQDLQKEEAWVIRYCTIGVTAMTSQLYIATFMITSELFPTAVRNIAVSALSVASRVGTIFAPQLFYLAEIWPVLPYLLLLVLSFLDCVCFQVFLPETKGTNLENHMPAKKKRILNRKQSILEE</sequence>
<feature type="transmembrane region" description="Helical" evidence="5">
    <location>
        <begin position="320"/>
        <end position="341"/>
    </location>
</feature>
<dbReference type="EMBL" id="CATQJL010000001">
    <property type="protein sequence ID" value="CAJ0589431.1"/>
    <property type="molecule type" value="Genomic_DNA"/>
</dbReference>
<proteinExistence type="predicted"/>
<comment type="caution">
    <text evidence="7">The sequence shown here is derived from an EMBL/GenBank/DDBJ whole genome shotgun (WGS) entry which is preliminary data.</text>
</comment>
<keyword evidence="2 5" id="KW-0812">Transmembrane</keyword>
<evidence type="ECO:0000256" key="3">
    <source>
        <dbReference type="ARBA" id="ARBA00022989"/>
    </source>
</evidence>
<dbReference type="InterPro" id="IPR036259">
    <property type="entry name" value="MFS_trans_sf"/>
</dbReference>
<dbReference type="Pfam" id="PF00083">
    <property type="entry name" value="Sugar_tr"/>
    <property type="match status" value="1"/>
</dbReference>
<keyword evidence="8" id="KW-1185">Reference proteome</keyword>
<dbReference type="PANTHER" id="PTHR24064">
    <property type="entry name" value="SOLUTE CARRIER FAMILY 22 MEMBER"/>
    <property type="match status" value="1"/>
</dbReference>
<keyword evidence="3 5" id="KW-1133">Transmembrane helix</keyword>
<dbReference type="PROSITE" id="PS50850">
    <property type="entry name" value="MFS"/>
    <property type="match status" value="1"/>
</dbReference>
<evidence type="ECO:0000256" key="1">
    <source>
        <dbReference type="ARBA" id="ARBA00004141"/>
    </source>
</evidence>
<evidence type="ECO:0000256" key="5">
    <source>
        <dbReference type="SAM" id="Phobius"/>
    </source>
</evidence>
<dbReference type="Gene3D" id="1.20.1250.20">
    <property type="entry name" value="MFS general substrate transporter like domains"/>
    <property type="match status" value="1"/>
</dbReference>
<organism evidence="7 8">
    <name type="scientific">Cylicocyclus nassatus</name>
    <name type="common">Nematode worm</name>
    <dbReference type="NCBI Taxonomy" id="53992"/>
    <lineage>
        <taxon>Eukaryota</taxon>
        <taxon>Metazoa</taxon>
        <taxon>Ecdysozoa</taxon>
        <taxon>Nematoda</taxon>
        <taxon>Chromadorea</taxon>
        <taxon>Rhabditida</taxon>
        <taxon>Rhabditina</taxon>
        <taxon>Rhabditomorpha</taxon>
        <taxon>Strongyloidea</taxon>
        <taxon>Strongylidae</taxon>
        <taxon>Cylicocyclus</taxon>
    </lineage>
</organism>
<evidence type="ECO:0000259" key="6">
    <source>
        <dbReference type="PROSITE" id="PS50850"/>
    </source>
</evidence>
<reference evidence="7" key="1">
    <citation type="submission" date="2023-07" db="EMBL/GenBank/DDBJ databases">
        <authorList>
            <consortium name="CYATHOMIX"/>
        </authorList>
    </citation>
    <scope>NUCLEOTIDE SEQUENCE</scope>
    <source>
        <strain evidence="7">N/A</strain>
    </source>
</reference>
<feature type="transmembrane region" description="Helical" evidence="5">
    <location>
        <begin position="477"/>
        <end position="498"/>
    </location>
</feature>
<feature type="transmembrane region" description="Helical" evidence="5">
    <location>
        <begin position="449"/>
        <end position="471"/>
    </location>
</feature>
<evidence type="ECO:0000256" key="2">
    <source>
        <dbReference type="ARBA" id="ARBA00022692"/>
    </source>
</evidence>
<dbReference type="AlphaFoldDB" id="A0AA36GI63"/>
<feature type="transmembrane region" description="Helical" evidence="5">
    <location>
        <begin position="415"/>
        <end position="437"/>
    </location>
</feature>
<feature type="transmembrane region" description="Helical" evidence="5">
    <location>
        <begin position="205"/>
        <end position="225"/>
    </location>
</feature>
<protein>
    <recommendedName>
        <fullName evidence="6">Major facilitator superfamily (MFS) profile domain-containing protein</fullName>
    </recommendedName>
</protein>
<dbReference type="InterPro" id="IPR005828">
    <property type="entry name" value="MFS_sugar_transport-like"/>
</dbReference>
<feature type="transmembrane region" description="Helical" evidence="5">
    <location>
        <begin position="173"/>
        <end position="193"/>
    </location>
</feature>
<name>A0AA36GI63_CYLNA</name>